<protein>
    <submittedName>
        <fullName evidence="2">Uncharacterized protein</fullName>
    </submittedName>
</protein>
<reference evidence="2 3" key="1">
    <citation type="submission" date="2019-08" db="EMBL/GenBank/DDBJ databases">
        <title>100 year-old enigma solved: identification of Planctomyces bekefii, the type genus and species of the phylum Planctomycetes.</title>
        <authorList>
            <person name="Svetlana D.N."/>
            <person name="Overmann J."/>
        </authorList>
    </citation>
    <scope>NUCLEOTIDE SEQUENCE [LARGE SCALE GENOMIC DNA]</scope>
    <source>
        <strain evidence="2">Phe10_nw2017</strain>
    </source>
</reference>
<feature type="region of interest" description="Disordered" evidence="1">
    <location>
        <begin position="1"/>
        <end position="45"/>
    </location>
</feature>
<dbReference type="EMBL" id="SRHE01000449">
    <property type="protein sequence ID" value="TWW08930.1"/>
    <property type="molecule type" value="Genomic_DNA"/>
</dbReference>
<comment type="caution">
    <text evidence="2">The sequence shown here is derived from an EMBL/GenBank/DDBJ whole genome shotgun (WGS) entry which is preliminary data.</text>
</comment>
<name>A0A5C6M2E9_9PLAN</name>
<proteinExistence type="predicted"/>
<reference evidence="2 3" key="2">
    <citation type="submission" date="2019-08" db="EMBL/GenBank/DDBJ databases">
        <authorList>
            <person name="Henke P."/>
        </authorList>
    </citation>
    <scope>NUCLEOTIDE SEQUENCE [LARGE SCALE GENOMIC DNA]</scope>
    <source>
        <strain evidence="2">Phe10_nw2017</strain>
    </source>
</reference>
<dbReference type="Proteomes" id="UP000321083">
    <property type="component" value="Unassembled WGS sequence"/>
</dbReference>
<gene>
    <name evidence="2" type="ORF">E3A20_19420</name>
</gene>
<evidence type="ECO:0000256" key="1">
    <source>
        <dbReference type="SAM" id="MobiDB-lite"/>
    </source>
</evidence>
<sequence>MRTQPSRKPAAETEIAGISVQTDLTSQANNPRPAHATAAPEPAGPAQIDTLLLDLVMEDWQIASVLLDSPNG</sequence>
<evidence type="ECO:0000313" key="3">
    <source>
        <dbReference type="Proteomes" id="UP000321083"/>
    </source>
</evidence>
<feature type="compositionally biased region" description="Polar residues" evidence="1">
    <location>
        <begin position="19"/>
        <end position="30"/>
    </location>
</feature>
<organism evidence="2 3">
    <name type="scientific">Planctomyces bekefii</name>
    <dbReference type="NCBI Taxonomy" id="1653850"/>
    <lineage>
        <taxon>Bacteria</taxon>
        <taxon>Pseudomonadati</taxon>
        <taxon>Planctomycetota</taxon>
        <taxon>Planctomycetia</taxon>
        <taxon>Planctomycetales</taxon>
        <taxon>Planctomycetaceae</taxon>
        <taxon>Planctomyces</taxon>
    </lineage>
</organism>
<evidence type="ECO:0000313" key="2">
    <source>
        <dbReference type="EMBL" id="TWW08930.1"/>
    </source>
</evidence>
<accession>A0A5C6M2E9</accession>
<keyword evidence="3" id="KW-1185">Reference proteome</keyword>
<dbReference type="AlphaFoldDB" id="A0A5C6M2E9"/>